<dbReference type="OrthoDB" id="7658594at2"/>
<keyword evidence="2" id="KW-1185">Reference proteome</keyword>
<gene>
    <name evidence="1" type="ORF">E5163_06315</name>
</gene>
<evidence type="ECO:0000313" key="1">
    <source>
        <dbReference type="EMBL" id="TGY88752.1"/>
    </source>
</evidence>
<proteinExistence type="predicted"/>
<dbReference type="AlphaFoldDB" id="A0A4S2H0T7"/>
<organism evidence="1 2">
    <name type="scientific">Marinicauda algicola</name>
    <dbReference type="NCBI Taxonomy" id="2029849"/>
    <lineage>
        <taxon>Bacteria</taxon>
        <taxon>Pseudomonadati</taxon>
        <taxon>Pseudomonadota</taxon>
        <taxon>Alphaproteobacteria</taxon>
        <taxon>Maricaulales</taxon>
        <taxon>Maricaulaceae</taxon>
        <taxon>Marinicauda</taxon>
    </lineage>
</organism>
<dbReference type="Proteomes" id="UP000308054">
    <property type="component" value="Unassembled WGS sequence"/>
</dbReference>
<dbReference type="EMBL" id="SRXW01000002">
    <property type="protein sequence ID" value="TGY88752.1"/>
    <property type="molecule type" value="Genomic_DNA"/>
</dbReference>
<protein>
    <submittedName>
        <fullName evidence="1">Uncharacterized protein</fullName>
    </submittedName>
</protein>
<accession>A0A4S2H0T7</accession>
<comment type="caution">
    <text evidence="1">The sequence shown here is derived from an EMBL/GenBank/DDBJ whole genome shotgun (WGS) entry which is preliminary data.</text>
</comment>
<name>A0A4S2H0T7_9PROT</name>
<dbReference type="RefSeq" id="WP_135995291.1">
    <property type="nucleotide sequence ID" value="NZ_CP071057.1"/>
</dbReference>
<reference evidence="1 2" key="1">
    <citation type="journal article" date="2017" name="Int. J. Syst. Evol. Microbiol.">
        <title>Marinicauda algicola sp. nov., isolated from a marine red alga Rhodosorus marinus.</title>
        <authorList>
            <person name="Jeong S.E."/>
            <person name="Jeon S.H."/>
            <person name="Chun B.H."/>
            <person name="Kim D.W."/>
            <person name="Jeon C.O."/>
        </authorList>
    </citation>
    <scope>NUCLEOTIDE SEQUENCE [LARGE SCALE GENOMIC DNA]</scope>
    <source>
        <strain evidence="1 2">JCM 31718</strain>
    </source>
</reference>
<sequence>MGAKAPDLSEEWDQQKLRNWMANARRLGRDDVYQAAFRQLCRIEGRDIDDPLAADFAAVMRALEEALSEQNGRTTRLSRTRQKLARAGVRKTLADLALKPKPSEGFLKLMEFGMADMSAESLILKYRQEFEPEVVAAAERRLAEYGVD</sequence>
<evidence type="ECO:0000313" key="2">
    <source>
        <dbReference type="Proteomes" id="UP000308054"/>
    </source>
</evidence>